<dbReference type="Proteomes" id="UP000199321">
    <property type="component" value="Unassembled WGS sequence"/>
</dbReference>
<gene>
    <name evidence="1" type="ORF">SAMN05421855_10680</name>
</gene>
<accession>A0A1G7ILS8</accession>
<sequence>MERPLTCLLLLTPQLIKLYKDEIYKEPSQEG</sequence>
<dbReference type="AlphaFoldDB" id="A0A1G7ILS8"/>
<evidence type="ECO:0000313" key="1">
    <source>
        <dbReference type="EMBL" id="SDF13692.1"/>
    </source>
</evidence>
<protein>
    <submittedName>
        <fullName evidence="1">Uncharacterized protein</fullName>
    </submittedName>
</protein>
<keyword evidence="2" id="KW-1185">Reference proteome</keyword>
<organism evidence="1 2">
    <name type="scientific">Ulvibacter litoralis</name>
    <dbReference type="NCBI Taxonomy" id="227084"/>
    <lineage>
        <taxon>Bacteria</taxon>
        <taxon>Pseudomonadati</taxon>
        <taxon>Bacteroidota</taxon>
        <taxon>Flavobacteriia</taxon>
        <taxon>Flavobacteriales</taxon>
        <taxon>Flavobacteriaceae</taxon>
        <taxon>Ulvibacter</taxon>
    </lineage>
</organism>
<reference evidence="1 2" key="1">
    <citation type="submission" date="2016-10" db="EMBL/GenBank/DDBJ databases">
        <authorList>
            <person name="de Groot N.N."/>
        </authorList>
    </citation>
    <scope>NUCLEOTIDE SEQUENCE [LARGE SCALE GENOMIC DNA]</scope>
    <source>
        <strain evidence="1 2">DSM 16195</strain>
    </source>
</reference>
<evidence type="ECO:0000313" key="2">
    <source>
        <dbReference type="Proteomes" id="UP000199321"/>
    </source>
</evidence>
<name>A0A1G7ILS8_9FLAO</name>
<dbReference type="EMBL" id="FNBA01000006">
    <property type="protein sequence ID" value="SDF13692.1"/>
    <property type="molecule type" value="Genomic_DNA"/>
</dbReference>
<proteinExistence type="predicted"/>